<evidence type="ECO:0000313" key="4">
    <source>
        <dbReference type="Proteomes" id="UP000429607"/>
    </source>
</evidence>
<sequence>MSGEQPPVDSSSLRAQGFGSHKPTRQSRHRKASPVTPGSKTQALKRIQVEEPTIETKQAKKKLRTLGDSVSARLRDECKLSAISGWSKADIRANLQRAKSQRRERARRMLAALEAEKKRAREYHKVPGRFEIEKLVQIRRDVSLNMMREQLEEQDYLERPPRKSTLVDNKER</sequence>
<gene>
    <name evidence="3" type="ORF">PR001_g31192</name>
</gene>
<feature type="compositionally biased region" description="Basic residues" evidence="2">
    <location>
        <begin position="22"/>
        <end position="32"/>
    </location>
</feature>
<feature type="non-terminal residue" evidence="3">
    <location>
        <position position="172"/>
    </location>
</feature>
<comment type="caution">
    <text evidence="3">The sequence shown here is derived from an EMBL/GenBank/DDBJ whole genome shotgun (WGS) entry which is preliminary data.</text>
</comment>
<dbReference type="AlphaFoldDB" id="A0A6A3GKS5"/>
<reference evidence="3 4" key="1">
    <citation type="submission" date="2018-09" db="EMBL/GenBank/DDBJ databases">
        <title>Genomic investigation of the strawberry pathogen Phytophthora fragariae indicates pathogenicity is determined by transcriptional variation in three key races.</title>
        <authorList>
            <person name="Adams T.M."/>
            <person name="Armitage A.D."/>
            <person name="Sobczyk M.K."/>
            <person name="Bates H.J."/>
            <person name="Dunwell J.M."/>
            <person name="Nellist C.F."/>
            <person name="Harrison R.J."/>
        </authorList>
    </citation>
    <scope>NUCLEOTIDE SEQUENCE [LARGE SCALE GENOMIC DNA]</scope>
    <source>
        <strain evidence="3 4">SCRP249</strain>
    </source>
</reference>
<feature type="region of interest" description="Disordered" evidence="2">
    <location>
        <begin position="151"/>
        <end position="172"/>
    </location>
</feature>
<proteinExistence type="predicted"/>
<organism evidence="3 4">
    <name type="scientific">Phytophthora rubi</name>
    <dbReference type="NCBI Taxonomy" id="129364"/>
    <lineage>
        <taxon>Eukaryota</taxon>
        <taxon>Sar</taxon>
        <taxon>Stramenopiles</taxon>
        <taxon>Oomycota</taxon>
        <taxon>Peronosporomycetes</taxon>
        <taxon>Peronosporales</taxon>
        <taxon>Peronosporaceae</taxon>
        <taxon>Phytophthora</taxon>
    </lineage>
</organism>
<name>A0A6A3GKS5_9STRA</name>
<protein>
    <submittedName>
        <fullName evidence="3">Uncharacterized protein</fullName>
    </submittedName>
</protein>
<dbReference type="Proteomes" id="UP000429607">
    <property type="component" value="Unassembled WGS sequence"/>
</dbReference>
<evidence type="ECO:0000256" key="1">
    <source>
        <dbReference type="SAM" id="Coils"/>
    </source>
</evidence>
<accession>A0A6A3GKS5</accession>
<feature type="coiled-coil region" evidence="1">
    <location>
        <begin position="96"/>
        <end position="123"/>
    </location>
</feature>
<dbReference type="EMBL" id="QXFV01007790">
    <property type="protein sequence ID" value="KAE8957972.1"/>
    <property type="molecule type" value="Genomic_DNA"/>
</dbReference>
<feature type="region of interest" description="Disordered" evidence="2">
    <location>
        <begin position="1"/>
        <end position="65"/>
    </location>
</feature>
<keyword evidence="1" id="KW-0175">Coiled coil</keyword>
<evidence type="ECO:0000313" key="3">
    <source>
        <dbReference type="EMBL" id="KAE8957972.1"/>
    </source>
</evidence>
<evidence type="ECO:0000256" key="2">
    <source>
        <dbReference type="SAM" id="MobiDB-lite"/>
    </source>
</evidence>